<sequence length="495" mass="55407">MVALATILDDDAKIDPQKPQAQKRCEHVIERTITRNFGKSLKTLQEQFALQSTDANYYYRGVAYLFWEDFVTKGWGDQHLSNFGAWKNRHGEVVFSVNDFDEAVIYDFQIDIWRVAVSIFDHAITNGLSYEDAAKAVVAFTDEYVGKVKGYLNNEDALLHELTAANVGKQAVELKQFLEDVMSQESVHKQLNKFTIKGDDGKRHFFIDESTKLEKVSPDLRQEIERAMGKRMYGATLQKIGWMAKEWNDDDFKVLDVAKRVGSGDGSFGVSRYYVLIAGTDTLVNQVLKTDPIDGVILDVKFVPTPAVRAVLSEQDWPWYETLFVNEGSRVIEAQRRLTSYTDPYTGYVTIRGAVHSVRQRSPWKASLDFGTLDPANYEATVREVAGVTATSHVRATVGNAPVRFKDVIGAALSSTEARAQWGAAVARTAAAYRKQVLLDFECFKDWVDKGSPLSAFNEADSFDLKMENGALPAQGAKRDCSEQTVVPQPQPPVP</sequence>
<dbReference type="PANTHER" id="PTHR39441">
    <property type="entry name" value="DUF2252 DOMAIN-CONTAINING PROTEIN"/>
    <property type="match status" value="1"/>
</dbReference>
<accession>A0A0M0JLM9</accession>
<name>A0A0M0JLM9_9EUKA</name>
<dbReference type="InterPro" id="IPR018721">
    <property type="entry name" value="DUF2252"/>
</dbReference>
<proteinExistence type="predicted"/>
<evidence type="ECO:0000256" key="1">
    <source>
        <dbReference type="SAM" id="MobiDB-lite"/>
    </source>
</evidence>
<dbReference type="Proteomes" id="UP000037460">
    <property type="component" value="Unassembled WGS sequence"/>
</dbReference>
<dbReference type="OrthoDB" id="9975454at2759"/>
<gene>
    <name evidence="2" type="ORF">Ctob_003183</name>
</gene>
<evidence type="ECO:0000313" key="3">
    <source>
        <dbReference type="Proteomes" id="UP000037460"/>
    </source>
</evidence>
<organism evidence="2 3">
    <name type="scientific">Chrysochromulina tobinii</name>
    <dbReference type="NCBI Taxonomy" id="1460289"/>
    <lineage>
        <taxon>Eukaryota</taxon>
        <taxon>Haptista</taxon>
        <taxon>Haptophyta</taxon>
        <taxon>Prymnesiophyceae</taxon>
        <taxon>Prymnesiales</taxon>
        <taxon>Chrysochromulinaceae</taxon>
        <taxon>Chrysochromulina</taxon>
    </lineage>
</organism>
<dbReference type="PANTHER" id="PTHR39441:SF1">
    <property type="entry name" value="DUF2252 DOMAIN-CONTAINING PROTEIN"/>
    <property type="match status" value="1"/>
</dbReference>
<evidence type="ECO:0008006" key="4">
    <source>
        <dbReference type="Google" id="ProtNLM"/>
    </source>
</evidence>
<evidence type="ECO:0000313" key="2">
    <source>
        <dbReference type="EMBL" id="KOO27461.1"/>
    </source>
</evidence>
<dbReference type="AlphaFoldDB" id="A0A0M0JLM9"/>
<comment type="caution">
    <text evidence="2">The sequence shown here is derived from an EMBL/GenBank/DDBJ whole genome shotgun (WGS) entry which is preliminary data.</text>
</comment>
<feature type="region of interest" description="Disordered" evidence="1">
    <location>
        <begin position="474"/>
        <end position="495"/>
    </location>
</feature>
<protein>
    <recommendedName>
        <fullName evidence="4">DUF2252 domain-containing protein</fullName>
    </recommendedName>
</protein>
<keyword evidence="3" id="KW-1185">Reference proteome</keyword>
<dbReference type="EMBL" id="JWZX01002711">
    <property type="protein sequence ID" value="KOO27461.1"/>
    <property type="molecule type" value="Genomic_DNA"/>
</dbReference>
<dbReference type="Pfam" id="PF10009">
    <property type="entry name" value="DUF2252"/>
    <property type="match status" value="1"/>
</dbReference>
<reference evidence="3" key="1">
    <citation type="journal article" date="2015" name="PLoS Genet.">
        <title>Genome Sequence and Transcriptome Analyses of Chrysochromulina tobin: Metabolic Tools for Enhanced Algal Fitness in the Prominent Order Prymnesiales (Haptophyceae).</title>
        <authorList>
            <person name="Hovde B.T."/>
            <person name="Deodato C.R."/>
            <person name="Hunsperger H.M."/>
            <person name="Ryken S.A."/>
            <person name="Yost W."/>
            <person name="Jha R.K."/>
            <person name="Patterson J."/>
            <person name="Monnat R.J. Jr."/>
            <person name="Barlow S.B."/>
            <person name="Starkenburg S.R."/>
            <person name="Cattolico R.A."/>
        </authorList>
    </citation>
    <scope>NUCLEOTIDE SEQUENCE</scope>
    <source>
        <strain evidence="3">CCMP291</strain>
    </source>
</reference>